<dbReference type="SUPFAM" id="SSF56219">
    <property type="entry name" value="DNase I-like"/>
    <property type="match status" value="1"/>
</dbReference>
<dbReference type="AlphaFoldDB" id="A0A6I6D094"/>
<dbReference type="GO" id="GO:0016020">
    <property type="term" value="C:membrane"/>
    <property type="evidence" value="ECO:0007669"/>
    <property type="project" value="GOC"/>
</dbReference>
<evidence type="ECO:0000313" key="3">
    <source>
        <dbReference type="Proteomes" id="UP000427716"/>
    </source>
</evidence>
<dbReference type="InterPro" id="IPR005135">
    <property type="entry name" value="Endo/exonuclease/phosphatase"/>
</dbReference>
<dbReference type="GO" id="GO:0004519">
    <property type="term" value="F:endonuclease activity"/>
    <property type="evidence" value="ECO:0007669"/>
    <property type="project" value="UniProtKB-KW"/>
</dbReference>
<keyword evidence="2" id="KW-0540">Nuclease</keyword>
<sequence>MTHGGRRLRFVTWNIHSCIDHRGRYTPERTARVLRLLDPDVVALQEANLAADPADDRLLRALAPILPHWLFAPTHERGCLHRPGEVTGFGNLIASRWPIHPDDPLELSHVNREPRQALRARIDLPEGELHCWAVHLGLSLVERREQGRRLAEALAELREGEPLLVAGDFNEWLPRARSLRLLHRELTRLPARRTFPAGRPLLPLDQIWIRGPLHARSLKAIRDPIVPRISDHLPLVADLALETR</sequence>
<keyword evidence="3" id="KW-1185">Reference proteome</keyword>
<evidence type="ECO:0000313" key="2">
    <source>
        <dbReference type="EMBL" id="QGT77447.1"/>
    </source>
</evidence>
<dbReference type="RefSeq" id="WP_156227277.1">
    <property type="nucleotide sequence ID" value="NZ_CP046415.1"/>
</dbReference>
<dbReference type="InterPro" id="IPR051916">
    <property type="entry name" value="GPI-anchor_lipid_remodeler"/>
</dbReference>
<organism evidence="2 3">
    <name type="scientific">Guyparkeria halophila</name>
    <dbReference type="NCBI Taxonomy" id="47960"/>
    <lineage>
        <taxon>Bacteria</taxon>
        <taxon>Pseudomonadati</taxon>
        <taxon>Pseudomonadota</taxon>
        <taxon>Gammaproteobacteria</taxon>
        <taxon>Chromatiales</taxon>
        <taxon>Thioalkalibacteraceae</taxon>
        <taxon>Guyparkeria</taxon>
    </lineage>
</organism>
<name>A0A6I6D094_9GAMM</name>
<protein>
    <submittedName>
        <fullName evidence="2">Endonuclease</fullName>
    </submittedName>
</protein>
<dbReference type="KEGG" id="ghl:GM160_00315"/>
<reference evidence="2 3" key="1">
    <citation type="submission" date="2019-11" db="EMBL/GenBank/DDBJ databases">
        <authorList>
            <person name="Zhang J."/>
            <person name="Sun C."/>
        </authorList>
    </citation>
    <scope>NUCLEOTIDE SEQUENCE [LARGE SCALE GENOMIC DNA]</scope>
    <source>
        <strain evidence="3">sp2</strain>
    </source>
</reference>
<dbReference type="GO" id="GO:0006506">
    <property type="term" value="P:GPI anchor biosynthetic process"/>
    <property type="evidence" value="ECO:0007669"/>
    <property type="project" value="TreeGrafter"/>
</dbReference>
<dbReference type="Proteomes" id="UP000427716">
    <property type="component" value="Chromosome"/>
</dbReference>
<evidence type="ECO:0000259" key="1">
    <source>
        <dbReference type="Pfam" id="PF03372"/>
    </source>
</evidence>
<feature type="domain" description="Endonuclease/exonuclease/phosphatase" evidence="1">
    <location>
        <begin position="11"/>
        <end position="232"/>
    </location>
</feature>
<keyword evidence="2" id="KW-0378">Hydrolase</keyword>
<keyword evidence="2" id="KW-0255">Endonuclease</keyword>
<accession>A0A6I6D094</accession>
<dbReference type="PANTHER" id="PTHR14859">
    <property type="entry name" value="CALCOFLUOR WHITE HYPERSENSITIVE PROTEIN PRECURSOR"/>
    <property type="match status" value="1"/>
</dbReference>
<dbReference type="InterPro" id="IPR036691">
    <property type="entry name" value="Endo/exonu/phosph_ase_sf"/>
</dbReference>
<dbReference type="EMBL" id="CP046415">
    <property type="protein sequence ID" value="QGT77447.1"/>
    <property type="molecule type" value="Genomic_DNA"/>
</dbReference>
<dbReference type="PANTHER" id="PTHR14859:SF1">
    <property type="entry name" value="PGAP2-INTERACTING PROTEIN"/>
    <property type="match status" value="1"/>
</dbReference>
<dbReference type="Pfam" id="PF03372">
    <property type="entry name" value="Exo_endo_phos"/>
    <property type="match status" value="1"/>
</dbReference>
<proteinExistence type="predicted"/>
<gene>
    <name evidence="2" type="ORF">GM160_00315</name>
</gene>
<dbReference type="Gene3D" id="3.60.10.10">
    <property type="entry name" value="Endonuclease/exonuclease/phosphatase"/>
    <property type="match status" value="1"/>
</dbReference>